<dbReference type="Proteomes" id="UP000070186">
    <property type="component" value="Unassembled WGS sequence"/>
</dbReference>
<evidence type="ECO:0000313" key="7">
    <source>
        <dbReference type="Proteomes" id="UP000070186"/>
    </source>
</evidence>
<dbReference type="SUPFAM" id="SSF111369">
    <property type="entry name" value="HlyD-like secretion proteins"/>
    <property type="match status" value="1"/>
</dbReference>
<dbReference type="InterPro" id="IPR058624">
    <property type="entry name" value="MdtA-like_HH"/>
</dbReference>
<evidence type="ECO:0000313" key="6">
    <source>
        <dbReference type="EMBL" id="KXB29072.1"/>
    </source>
</evidence>
<comment type="similarity">
    <text evidence="1">Belongs to the membrane fusion protein (MFP) (TC 8.A.1) family.</text>
</comment>
<dbReference type="Pfam" id="PF25954">
    <property type="entry name" value="Beta-barrel_RND_2"/>
    <property type="match status" value="1"/>
</dbReference>
<comment type="caution">
    <text evidence="6">The sequence shown here is derived from an EMBL/GenBank/DDBJ whole genome shotgun (WGS) entry which is preliminary data.</text>
</comment>
<accession>A0A133XDQ4</accession>
<dbReference type="InterPro" id="IPR006143">
    <property type="entry name" value="RND_pump_MFP"/>
</dbReference>
<feature type="domain" description="Multidrug resistance protein MdtA-like alpha-helical hairpin" evidence="3">
    <location>
        <begin position="100"/>
        <end position="155"/>
    </location>
</feature>
<dbReference type="PANTHER" id="PTHR30469:SF15">
    <property type="entry name" value="HLYD FAMILY OF SECRETION PROTEINS"/>
    <property type="match status" value="1"/>
</dbReference>
<dbReference type="Gene3D" id="2.40.30.170">
    <property type="match status" value="1"/>
</dbReference>
<dbReference type="PANTHER" id="PTHR30469">
    <property type="entry name" value="MULTIDRUG RESISTANCE PROTEIN MDTA"/>
    <property type="match status" value="1"/>
</dbReference>
<organism evidence="6 7">
    <name type="scientific">Dechloromonas denitrificans</name>
    <dbReference type="NCBI Taxonomy" id="281362"/>
    <lineage>
        <taxon>Bacteria</taxon>
        <taxon>Pseudomonadati</taxon>
        <taxon>Pseudomonadota</taxon>
        <taxon>Betaproteobacteria</taxon>
        <taxon>Rhodocyclales</taxon>
        <taxon>Azonexaceae</taxon>
        <taxon>Dechloromonas</taxon>
    </lineage>
</organism>
<dbReference type="AlphaFoldDB" id="A0A133XDQ4"/>
<feature type="domain" description="CusB-like beta-barrel" evidence="4">
    <location>
        <begin position="206"/>
        <end position="279"/>
    </location>
</feature>
<reference evidence="6 7" key="1">
    <citation type="submission" date="2015-12" db="EMBL/GenBank/DDBJ databases">
        <title>Nitrous oxide reduction kinetics distinguish bacteria harboring typical versus atypical NosZ.</title>
        <authorList>
            <person name="Yoon S."/>
            <person name="Nissen S."/>
            <person name="Park D."/>
            <person name="Sanford R.A."/>
            <person name="Loeffler F.E."/>
        </authorList>
    </citation>
    <scope>NUCLEOTIDE SEQUENCE [LARGE SCALE GENOMIC DNA]</scope>
    <source>
        <strain evidence="6 7">ATCC BAA-841</strain>
    </source>
</reference>
<dbReference type="NCBIfam" id="TIGR01730">
    <property type="entry name" value="RND_mfp"/>
    <property type="match status" value="1"/>
</dbReference>
<feature type="domain" description="YknX-like C-terminal permuted SH3-like" evidence="5">
    <location>
        <begin position="286"/>
        <end position="351"/>
    </location>
</feature>
<dbReference type="Gene3D" id="1.10.287.470">
    <property type="entry name" value="Helix hairpin bin"/>
    <property type="match status" value="1"/>
</dbReference>
<gene>
    <name evidence="6" type="ORF">AT959_19855</name>
</gene>
<feature type="signal peptide" evidence="2">
    <location>
        <begin position="1"/>
        <end position="26"/>
    </location>
</feature>
<sequence>MATFYPPRVAPILAALLLLAGCSAGDAPPAAVRTVLVQTVAQADSGMSIYTGEIRARHEIDLAFRVGGKLAARLVDAGAEIKAGQPLARLDPADLQLAAATARAQLGAAESELTTAKAERERYAGLLGKKFVSQAAFDAKDNAFNSAQARLEQARSQNQISGNQASYSTLSSEYPAVVTAVLAEAGQVVGAGQAVLRLARPEEKEVAIAIPENRLAEIKTAQSLAVNLWAEPKITVRGELRELAPAADPATRTYAARIRLIEPPAEVRLGMTARVVVGSAGAAPLLVPLNAVIDQGQGPLVWVVSDGKATPRPVQVAQFREDGAMISGGLQAGEVVVVAGTAKLVPGQSVQAKPVTPPSGQR</sequence>
<dbReference type="Gene3D" id="2.40.50.100">
    <property type="match status" value="1"/>
</dbReference>
<dbReference type="Pfam" id="PF25876">
    <property type="entry name" value="HH_MFP_RND"/>
    <property type="match status" value="1"/>
</dbReference>
<evidence type="ECO:0000256" key="1">
    <source>
        <dbReference type="ARBA" id="ARBA00009477"/>
    </source>
</evidence>
<dbReference type="InterPro" id="IPR058637">
    <property type="entry name" value="YknX-like_C"/>
</dbReference>
<keyword evidence="2" id="KW-0732">Signal</keyword>
<dbReference type="GO" id="GO:0015562">
    <property type="term" value="F:efflux transmembrane transporter activity"/>
    <property type="evidence" value="ECO:0007669"/>
    <property type="project" value="TreeGrafter"/>
</dbReference>
<dbReference type="GO" id="GO:1990281">
    <property type="term" value="C:efflux pump complex"/>
    <property type="evidence" value="ECO:0007669"/>
    <property type="project" value="TreeGrafter"/>
</dbReference>
<evidence type="ECO:0000259" key="3">
    <source>
        <dbReference type="Pfam" id="PF25876"/>
    </source>
</evidence>
<name>A0A133XDQ4_9RHOO</name>
<dbReference type="Pfam" id="PF25989">
    <property type="entry name" value="YknX_C"/>
    <property type="match status" value="1"/>
</dbReference>
<proteinExistence type="inferred from homology"/>
<dbReference type="Gene3D" id="2.40.420.20">
    <property type="match status" value="1"/>
</dbReference>
<keyword evidence="7" id="KW-1185">Reference proteome</keyword>
<feature type="chain" id="PRO_5007459271" evidence="2">
    <location>
        <begin position="27"/>
        <end position="362"/>
    </location>
</feature>
<dbReference type="EMBL" id="LODL01000040">
    <property type="protein sequence ID" value="KXB29072.1"/>
    <property type="molecule type" value="Genomic_DNA"/>
</dbReference>
<evidence type="ECO:0000259" key="4">
    <source>
        <dbReference type="Pfam" id="PF25954"/>
    </source>
</evidence>
<dbReference type="STRING" id="281362.AT959_19855"/>
<protein>
    <submittedName>
        <fullName evidence="6">Uncharacterized protein</fullName>
    </submittedName>
</protein>
<evidence type="ECO:0000256" key="2">
    <source>
        <dbReference type="SAM" id="SignalP"/>
    </source>
</evidence>
<dbReference type="InterPro" id="IPR058792">
    <property type="entry name" value="Beta-barrel_RND_2"/>
</dbReference>
<evidence type="ECO:0000259" key="5">
    <source>
        <dbReference type="Pfam" id="PF25989"/>
    </source>
</evidence>